<dbReference type="Pfam" id="PF03717">
    <property type="entry name" value="PBP_dimer"/>
    <property type="match status" value="1"/>
</dbReference>
<feature type="domain" description="Penicillin-binding protein transpeptidase" evidence="12">
    <location>
        <begin position="356"/>
        <end position="752"/>
    </location>
</feature>
<dbReference type="InterPro" id="IPR050515">
    <property type="entry name" value="Beta-lactam/transpept"/>
</dbReference>
<evidence type="ECO:0000256" key="2">
    <source>
        <dbReference type="ARBA" id="ARBA00004236"/>
    </source>
</evidence>
<dbReference type="Gene3D" id="1.10.10.1230">
    <property type="entry name" value="Penicillin-binding protein, N-terminal non-catalytic domain, head sub-domain"/>
    <property type="match status" value="1"/>
</dbReference>
<dbReference type="InterPro" id="IPR036138">
    <property type="entry name" value="PBP_dimer_sf"/>
</dbReference>
<keyword evidence="7" id="KW-0573">Peptidoglycan synthesis</keyword>
<dbReference type="InterPro" id="IPR001460">
    <property type="entry name" value="PCN-bd_Tpept"/>
</dbReference>
<organism evidence="14 15">
    <name type="scientific">Aceticella autotrophica</name>
    <dbReference type="NCBI Taxonomy" id="2755338"/>
    <lineage>
        <taxon>Bacteria</taxon>
        <taxon>Bacillati</taxon>
        <taxon>Bacillota</taxon>
        <taxon>Clostridia</taxon>
        <taxon>Thermoanaerobacterales</taxon>
        <taxon>Thermoanaerobacteraceae</taxon>
        <taxon>Aceticella</taxon>
    </lineage>
</organism>
<dbReference type="InterPro" id="IPR012338">
    <property type="entry name" value="Beta-lactam/transpept-like"/>
</dbReference>
<evidence type="ECO:0000259" key="13">
    <source>
        <dbReference type="Pfam" id="PF03717"/>
    </source>
</evidence>
<proteinExistence type="inferred from homology"/>
<feature type="domain" description="Penicillin-binding protein dimerisation" evidence="13">
    <location>
        <begin position="55"/>
        <end position="304"/>
    </location>
</feature>
<dbReference type="EMBL" id="CP060096">
    <property type="protein sequence ID" value="QSZ27874.1"/>
    <property type="molecule type" value="Genomic_DNA"/>
</dbReference>
<dbReference type="SUPFAM" id="SSF56519">
    <property type="entry name" value="Penicillin binding protein dimerisation domain"/>
    <property type="match status" value="1"/>
</dbReference>
<keyword evidence="8 11" id="KW-1133">Transmembrane helix</keyword>
<evidence type="ECO:0000256" key="3">
    <source>
        <dbReference type="ARBA" id="ARBA00007171"/>
    </source>
</evidence>
<evidence type="ECO:0000256" key="9">
    <source>
        <dbReference type="ARBA" id="ARBA00023136"/>
    </source>
</evidence>
<comment type="similarity">
    <text evidence="3">Belongs to the transpeptidase family.</text>
</comment>
<evidence type="ECO:0000256" key="1">
    <source>
        <dbReference type="ARBA" id="ARBA00004167"/>
    </source>
</evidence>
<evidence type="ECO:0000256" key="6">
    <source>
        <dbReference type="ARBA" id="ARBA00022960"/>
    </source>
</evidence>
<feature type="transmembrane region" description="Helical" evidence="11">
    <location>
        <begin position="12"/>
        <end position="32"/>
    </location>
</feature>
<dbReference type="PANTHER" id="PTHR30627:SF2">
    <property type="entry name" value="PEPTIDOGLYCAN D,D-TRANSPEPTIDASE MRDA"/>
    <property type="match status" value="1"/>
</dbReference>
<dbReference type="AlphaFoldDB" id="A0A975AWP6"/>
<evidence type="ECO:0000256" key="7">
    <source>
        <dbReference type="ARBA" id="ARBA00022984"/>
    </source>
</evidence>
<dbReference type="GO" id="GO:0008658">
    <property type="term" value="F:penicillin binding"/>
    <property type="evidence" value="ECO:0007669"/>
    <property type="project" value="InterPro"/>
</dbReference>
<dbReference type="InterPro" id="IPR005311">
    <property type="entry name" value="PBP_dimer"/>
</dbReference>
<dbReference type="GO" id="GO:0005886">
    <property type="term" value="C:plasma membrane"/>
    <property type="evidence" value="ECO:0007669"/>
    <property type="project" value="UniProtKB-SubCell"/>
</dbReference>
<dbReference type="GO" id="GO:0071972">
    <property type="term" value="F:peptidoglycan L,D-transpeptidase activity"/>
    <property type="evidence" value="ECO:0007669"/>
    <property type="project" value="TreeGrafter"/>
</dbReference>
<dbReference type="GO" id="GO:0009252">
    <property type="term" value="P:peptidoglycan biosynthetic process"/>
    <property type="evidence" value="ECO:0007669"/>
    <property type="project" value="UniProtKB-KW"/>
</dbReference>
<evidence type="ECO:0000256" key="5">
    <source>
        <dbReference type="ARBA" id="ARBA00022692"/>
    </source>
</evidence>
<evidence type="ECO:0000259" key="12">
    <source>
        <dbReference type="Pfam" id="PF00905"/>
    </source>
</evidence>
<dbReference type="KEGG" id="aaut:ACETAC_03025"/>
<sequence length="770" mass="85634">MIALSEDLKKRFNIFGWVLTIILVLLISRLTYLQLIEGDYFREQSIKQAIRNIPIDAPRGNILDKNGVKLATNKPSFSIEILKSAVVDANINDVILRVVNILEKNNIKYKDDLPIYLDNNGKPYFNFQNPDEGDVASSVLISREKLWKKNNNIRENASADEAWNFLKKNFNISSQLSLQDMRKVMAIRELMVEQGYNQYQPVEIAVDVNQQAVAEIEENHLNLPGIMVNVKPIRYYPYQSLLSQTLGYIGRITEDDVKTLNMNNYRFTDLVGHSGLEGLLEKYLKGKDGGQQVEVDSLGRLIKKLNEIPPKPGDTVYLTIDKNIQEAAEKSLQQTMENIRSKYDPVTGKPLPANIGAAVVVDVNTGKILALASIPGYDPNIFATGNPPQNVINDLFKNRNATIDPSPTFNYATQGAAPPGSTFKMATALAALESGATTVDEKYLDPGIYPYTGQKNWLYAEYGQTQGWVNVSEAIKYSVDTYFYEMGRRMGINKIVEYAHKLGLDQKTGIELYEAKGTIASPQFKRDYNLGILKTFVKSDNNPKGKITQEQYDKIVQIIDSGNLSDYNTFLELKKMGIKDVKLQQQLWSLMYSAGHWSLTDTCSASIGQGDNQFTPLEIASYISMLVNGGTRYRLHLIDKITAPDGKIIKEEKPQVLEKIDIPEKYIDAIKLGMKGATEQGGTASEAFNGFPIEVGGKTGTAEVGSNNVKTMANYAWFVGFAPYDKPKIAVAAVIYQGGSGAYTAAVARGIFDAYFGFNNTQKSNNTSGH</sequence>
<keyword evidence="15" id="KW-1185">Reference proteome</keyword>
<dbReference type="Proteomes" id="UP000671913">
    <property type="component" value="Chromosome"/>
</dbReference>
<dbReference type="GO" id="GO:0071555">
    <property type="term" value="P:cell wall organization"/>
    <property type="evidence" value="ECO:0007669"/>
    <property type="project" value="UniProtKB-KW"/>
</dbReference>
<dbReference type="RefSeq" id="WP_284680592.1">
    <property type="nucleotide sequence ID" value="NZ_CP060096.1"/>
</dbReference>
<dbReference type="Gene3D" id="3.90.1310.10">
    <property type="entry name" value="Penicillin-binding protein 2a (Domain 2)"/>
    <property type="match status" value="1"/>
</dbReference>
<keyword evidence="5 11" id="KW-0812">Transmembrane</keyword>
<dbReference type="Gene3D" id="3.40.710.10">
    <property type="entry name" value="DD-peptidase/beta-lactamase superfamily"/>
    <property type="match status" value="1"/>
</dbReference>
<name>A0A975AWP6_9THEO</name>
<comment type="subcellular location">
    <subcellularLocation>
        <location evidence="2">Cell membrane</location>
    </subcellularLocation>
    <subcellularLocation>
        <location evidence="1">Membrane</location>
        <topology evidence="1">Single-pass membrane protein</topology>
    </subcellularLocation>
</comment>
<protein>
    <submittedName>
        <fullName evidence="14">Penicillin-binding protein 2</fullName>
    </submittedName>
</protein>
<dbReference type="PANTHER" id="PTHR30627">
    <property type="entry name" value="PEPTIDOGLYCAN D,D-TRANSPEPTIDASE"/>
    <property type="match status" value="1"/>
</dbReference>
<evidence type="ECO:0000256" key="10">
    <source>
        <dbReference type="ARBA" id="ARBA00023316"/>
    </source>
</evidence>
<evidence type="ECO:0000313" key="14">
    <source>
        <dbReference type="EMBL" id="QSZ27874.1"/>
    </source>
</evidence>
<accession>A0A975AWP6</accession>
<reference evidence="14" key="1">
    <citation type="submission" date="2020-08" db="EMBL/GenBank/DDBJ databases">
        <title>Genomic insights into the carbon and energy metabolism of the first obligate autotrophic acetogenic bacterium Aceticella autotrophica gen. nov., sp. nov.</title>
        <authorList>
            <person name="Toshchakov S.V."/>
            <person name="Elcheninov A.G."/>
            <person name="Kublanov I.V."/>
            <person name="Frolov E.N."/>
            <person name="Lebedinsky A.V."/>
        </authorList>
    </citation>
    <scope>NUCLEOTIDE SEQUENCE</scope>
    <source>
        <strain evidence="14">3443-3Ac</strain>
    </source>
</reference>
<keyword evidence="6" id="KW-0133">Cell shape</keyword>
<keyword evidence="9 11" id="KW-0472">Membrane</keyword>
<evidence type="ECO:0000256" key="11">
    <source>
        <dbReference type="SAM" id="Phobius"/>
    </source>
</evidence>
<evidence type="ECO:0000256" key="8">
    <source>
        <dbReference type="ARBA" id="ARBA00022989"/>
    </source>
</evidence>
<keyword evidence="10" id="KW-0961">Cell wall biogenesis/degradation</keyword>
<gene>
    <name evidence="14" type="ORF">ACETAC_03025</name>
</gene>
<evidence type="ECO:0000256" key="4">
    <source>
        <dbReference type="ARBA" id="ARBA00022475"/>
    </source>
</evidence>
<dbReference type="Pfam" id="PF00905">
    <property type="entry name" value="Transpeptidase"/>
    <property type="match status" value="1"/>
</dbReference>
<evidence type="ECO:0000313" key="15">
    <source>
        <dbReference type="Proteomes" id="UP000671913"/>
    </source>
</evidence>
<keyword evidence="4" id="KW-1003">Cell membrane</keyword>
<dbReference type="SUPFAM" id="SSF56601">
    <property type="entry name" value="beta-lactamase/transpeptidase-like"/>
    <property type="match status" value="1"/>
</dbReference>
<dbReference type="GO" id="GO:0008360">
    <property type="term" value="P:regulation of cell shape"/>
    <property type="evidence" value="ECO:0007669"/>
    <property type="project" value="UniProtKB-KW"/>
</dbReference>